<dbReference type="EMBL" id="CAXLJM020000057">
    <property type="protein sequence ID" value="CAL8118531.1"/>
    <property type="molecule type" value="Genomic_DNA"/>
</dbReference>
<feature type="chain" id="PRO_5046026334" description="Protein sleepless" evidence="7">
    <location>
        <begin position="24"/>
        <end position="154"/>
    </location>
</feature>
<dbReference type="PANTHER" id="PTHR33562">
    <property type="entry name" value="ATILLA, ISOFORM B-RELATED-RELATED"/>
    <property type="match status" value="1"/>
</dbReference>
<keyword evidence="2" id="KW-0336">GPI-anchor</keyword>
<evidence type="ECO:0000256" key="2">
    <source>
        <dbReference type="ARBA" id="ARBA00022622"/>
    </source>
</evidence>
<feature type="signal peptide" evidence="7">
    <location>
        <begin position="1"/>
        <end position="23"/>
    </location>
</feature>
<dbReference type="Pfam" id="PF17064">
    <property type="entry name" value="QVR"/>
    <property type="match status" value="1"/>
</dbReference>
<evidence type="ECO:0008006" key="10">
    <source>
        <dbReference type="Google" id="ProtNLM"/>
    </source>
</evidence>
<keyword evidence="3 7" id="KW-0732">Signal</keyword>
<evidence type="ECO:0000313" key="8">
    <source>
        <dbReference type="EMBL" id="CAL8118531.1"/>
    </source>
</evidence>
<keyword evidence="4" id="KW-0325">Glycoprotein</keyword>
<protein>
    <recommendedName>
        <fullName evidence="10">Protein sleepless</fullName>
    </recommendedName>
</protein>
<reference evidence="8 9" key="1">
    <citation type="submission" date="2024-08" db="EMBL/GenBank/DDBJ databases">
        <authorList>
            <person name="Cucini C."/>
            <person name="Frati F."/>
        </authorList>
    </citation>
    <scope>NUCLEOTIDE SEQUENCE [LARGE SCALE GENOMIC DNA]</scope>
</reference>
<evidence type="ECO:0000256" key="4">
    <source>
        <dbReference type="ARBA" id="ARBA00023180"/>
    </source>
</evidence>
<evidence type="ECO:0000256" key="6">
    <source>
        <dbReference type="SAM" id="Phobius"/>
    </source>
</evidence>
<keyword evidence="9" id="KW-1185">Reference proteome</keyword>
<name>A0ABP1R7U3_9HEXA</name>
<evidence type="ECO:0000256" key="5">
    <source>
        <dbReference type="ARBA" id="ARBA00023288"/>
    </source>
</evidence>
<gene>
    <name evidence="8" type="ORF">ODALV1_LOCUS18175</name>
</gene>
<dbReference type="InterPro" id="IPR031424">
    <property type="entry name" value="QVR-like"/>
</dbReference>
<sequence length="154" mass="17091">MQTSSILIIGLFALVCFASYGSAIQCFHCHSELNEACSDPFDDPGNNSSILIDCDTLGDQNYTYCRKTVQIVTLRPDKESTRIIRSCSFLEDDRLLPDEGEDPADLRCYRRTGTFGVELFYCACHADGCNAASTLGVSSIVMLLLLFLCSYNRQ</sequence>
<accession>A0ABP1R7U3</accession>
<keyword evidence="6" id="KW-0812">Transmembrane</keyword>
<keyword evidence="6" id="KW-0472">Membrane</keyword>
<evidence type="ECO:0000256" key="3">
    <source>
        <dbReference type="ARBA" id="ARBA00022729"/>
    </source>
</evidence>
<keyword evidence="5" id="KW-0449">Lipoprotein</keyword>
<keyword evidence="6" id="KW-1133">Transmembrane helix</keyword>
<organism evidence="8 9">
    <name type="scientific">Orchesella dallaii</name>
    <dbReference type="NCBI Taxonomy" id="48710"/>
    <lineage>
        <taxon>Eukaryota</taxon>
        <taxon>Metazoa</taxon>
        <taxon>Ecdysozoa</taxon>
        <taxon>Arthropoda</taxon>
        <taxon>Hexapoda</taxon>
        <taxon>Collembola</taxon>
        <taxon>Entomobryomorpha</taxon>
        <taxon>Entomobryoidea</taxon>
        <taxon>Orchesellidae</taxon>
        <taxon>Orchesellinae</taxon>
        <taxon>Orchesella</taxon>
    </lineage>
</organism>
<dbReference type="InterPro" id="IPR050975">
    <property type="entry name" value="Sleep_regulator"/>
</dbReference>
<comment type="caution">
    <text evidence="8">The sequence shown here is derived from an EMBL/GenBank/DDBJ whole genome shotgun (WGS) entry which is preliminary data.</text>
</comment>
<feature type="transmembrane region" description="Helical" evidence="6">
    <location>
        <begin position="131"/>
        <end position="151"/>
    </location>
</feature>
<dbReference type="PANTHER" id="PTHR33562:SF14">
    <property type="entry name" value="PROTEIN QUIVER"/>
    <property type="match status" value="1"/>
</dbReference>
<proteinExistence type="predicted"/>
<evidence type="ECO:0000256" key="1">
    <source>
        <dbReference type="ARBA" id="ARBA00004589"/>
    </source>
</evidence>
<comment type="subcellular location">
    <subcellularLocation>
        <location evidence="1">Membrane</location>
        <topology evidence="1">Lipid-anchor</topology>
        <topology evidence="1">GPI-anchor</topology>
    </subcellularLocation>
</comment>
<dbReference type="Proteomes" id="UP001642540">
    <property type="component" value="Unassembled WGS sequence"/>
</dbReference>
<evidence type="ECO:0000256" key="7">
    <source>
        <dbReference type="SAM" id="SignalP"/>
    </source>
</evidence>
<evidence type="ECO:0000313" key="9">
    <source>
        <dbReference type="Proteomes" id="UP001642540"/>
    </source>
</evidence>